<accession>A0A0A9GIH9</accession>
<feature type="transmembrane region" description="Helical" evidence="1">
    <location>
        <begin position="12"/>
        <end position="33"/>
    </location>
</feature>
<evidence type="ECO:0000256" key="1">
    <source>
        <dbReference type="SAM" id="Phobius"/>
    </source>
</evidence>
<reference evidence="2" key="2">
    <citation type="journal article" date="2015" name="Data Brief">
        <title>Shoot transcriptome of the giant reed, Arundo donax.</title>
        <authorList>
            <person name="Barrero R.A."/>
            <person name="Guerrero F.D."/>
            <person name="Moolhuijzen P."/>
            <person name="Goolsby J.A."/>
            <person name="Tidwell J."/>
            <person name="Bellgard S.E."/>
            <person name="Bellgard M.I."/>
        </authorList>
    </citation>
    <scope>NUCLEOTIDE SEQUENCE</scope>
    <source>
        <tissue evidence="2">Shoot tissue taken approximately 20 cm above the soil surface</tissue>
    </source>
</reference>
<evidence type="ECO:0000313" key="2">
    <source>
        <dbReference type="EMBL" id="JAE24925.1"/>
    </source>
</evidence>
<organism evidence="2">
    <name type="scientific">Arundo donax</name>
    <name type="common">Giant reed</name>
    <name type="synonym">Donax arundinaceus</name>
    <dbReference type="NCBI Taxonomy" id="35708"/>
    <lineage>
        <taxon>Eukaryota</taxon>
        <taxon>Viridiplantae</taxon>
        <taxon>Streptophyta</taxon>
        <taxon>Embryophyta</taxon>
        <taxon>Tracheophyta</taxon>
        <taxon>Spermatophyta</taxon>
        <taxon>Magnoliopsida</taxon>
        <taxon>Liliopsida</taxon>
        <taxon>Poales</taxon>
        <taxon>Poaceae</taxon>
        <taxon>PACMAD clade</taxon>
        <taxon>Arundinoideae</taxon>
        <taxon>Arundineae</taxon>
        <taxon>Arundo</taxon>
    </lineage>
</organism>
<reference evidence="2" key="1">
    <citation type="submission" date="2014-09" db="EMBL/GenBank/DDBJ databases">
        <authorList>
            <person name="Magalhaes I.L.F."/>
            <person name="Oliveira U."/>
            <person name="Santos F.R."/>
            <person name="Vidigal T.H.D.A."/>
            <person name="Brescovit A.D."/>
            <person name="Santos A.J."/>
        </authorList>
    </citation>
    <scope>NUCLEOTIDE SEQUENCE</scope>
    <source>
        <tissue evidence="2">Shoot tissue taken approximately 20 cm above the soil surface</tissue>
    </source>
</reference>
<keyword evidence="1" id="KW-0812">Transmembrane</keyword>
<keyword evidence="1" id="KW-0472">Membrane</keyword>
<proteinExistence type="predicted"/>
<keyword evidence="1" id="KW-1133">Transmembrane helix</keyword>
<protein>
    <submittedName>
        <fullName evidence="2">Uncharacterized protein</fullName>
    </submittedName>
</protein>
<dbReference type="AlphaFoldDB" id="A0A0A9GIH9"/>
<name>A0A0A9GIH9_ARUDO</name>
<sequence>MDVVAAQTKAIAGMFHLPLVPSSLFLLFNVYILN</sequence>
<dbReference type="EMBL" id="GBRH01172971">
    <property type="protein sequence ID" value="JAE24925.1"/>
    <property type="molecule type" value="Transcribed_RNA"/>
</dbReference>